<dbReference type="SUPFAM" id="SSF53335">
    <property type="entry name" value="S-adenosyl-L-methionine-dependent methyltransferases"/>
    <property type="match status" value="1"/>
</dbReference>
<keyword evidence="3 5" id="KW-0949">S-adenosyl-L-methionine</keyword>
<dbReference type="InterPro" id="IPR001525">
    <property type="entry name" value="C5_MeTfrase"/>
</dbReference>
<reference evidence="8" key="1">
    <citation type="submission" date="2020-10" db="EMBL/GenBank/DDBJ databases">
        <authorList>
            <person name="Gilroy R."/>
        </authorList>
    </citation>
    <scope>NUCLEOTIDE SEQUENCE</scope>
    <source>
        <strain evidence="8">11300</strain>
    </source>
</reference>
<dbReference type="EC" id="2.1.1.37" evidence="7"/>
<dbReference type="Gene3D" id="3.90.120.10">
    <property type="entry name" value="DNA Methylase, subunit A, domain 2"/>
    <property type="match status" value="1"/>
</dbReference>
<dbReference type="Gene3D" id="3.40.50.150">
    <property type="entry name" value="Vaccinia Virus protein VP39"/>
    <property type="match status" value="1"/>
</dbReference>
<keyword evidence="1 5" id="KW-0489">Methyltransferase</keyword>
<evidence type="ECO:0000313" key="9">
    <source>
        <dbReference type="Proteomes" id="UP000824091"/>
    </source>
</evidence>
<reference evidence="8" key="2">
    <citation type="journal article" date="2021" name="PeerJ">
        <title>Extensive microbial diversity within the chicken gut microbiome revealed by metagenomics and culture.</title>
        <authorList>
            <person name="Gilroy R."/>
            <person name="Ravi A."/>
            <person name="Getino M."/>
            <person name="Pursley I."/>
            <person name="Horton D.L."/>
            <person name="Alikhan N.F."/>
            <person name="Baker D."/>
            <person name="Gharbi K."/>
            <person name="Hall N."/>
            <person name="Watson M."/>
            <person name="Adriaenssens E.M."/>
            <person name="Foster-Nyarko E."/>
            <person name="Jarju S."/>
            <person name="Secka A."/>
            <person name="Antonio M."/>
            <person name="Oren A."/>
            <person name="Chaudhuri R.R."/>
            <person name="La Ragione R."/>
            <person name="Hildebrand F."/>
            <person name="Pallen M.J."/>
        </authorList>
    </citation>
    <scope>NUCLEOTIDE SEQUENCE</scope>
    <source>
        <strain evidence="8">11300</strain>
    </source>
</reference>
<proteinExistence type="inferred from homology"/>
<comment type="caution">
    <text evidence="8">The sequence shown here is derived from an EMBL/GenBank/DDBJ whole genome shotgun (WGS) entry which is preliminary data.</text>
</comment>
<feature type="active site" evidence="5">
    <location>
        <position position="90"/>
    </location>
</feature>
<evidence type="ECO:0000256" key="1">
    <source>
        <dbReference type="ARBA" id="ARBA00022603"/>
    </source>
</evidence>
<dbReference type="InterPro" id="IPR018117">
    <property type="entry name" value="C5_DNA_meth_AS"/>
</dbReference>
<dbReference type="Pfam" id="PF00145">
    <property type="entry name" value="DNA_methylase"/>
    <property type="match status" value="1"/>
</dbReference>
<dbReference type="GO" id="GO:0003886">
    <property type="term" value="F:DNA (cytosine-5-)-methyltransferase activity"/>
    <property type="evidence" value="ECO:0007669"/>
    <property type="project" value="UniProtKB-EC"/>
</dbReference>
<evidence type="ECO:0000256" key="7">
    <source>
        <dbReference type="RuleBase" id="RU000417"/>
    </source>
</evidence>
<dbReference type="EMBL" id="DVMO01000056">
    <property type="protein sequence ID" value="HIU27487.1"/>
    <property type="molecule type" value="Genomic_DNA"/>
</dbReference>
<sequence>MIEVTGPIRKKYNIIDLFAGVGGLSYGFAAIDRFRIIAANEIEKDIATAYSLNHPHVKMLNRDIGELTAEMLESVLEGQEIDLVVGGPPCQSYSTLGKRRLDKRANLFMEYKRILGILKPRAFVYENVTGLLSMDRGRLFKQVQAEFEELGYALKYAVLDAVDFGVPQRRARVILVGFRGENHFSYPEPTHGDGLRPYVTLKDALGDLPSLKSGEAREYYETAPYNEFLRFVRAGISQSAGSGPLTEHRSPKNGEHLIRIMEALKDGQSKNDLPEDIRPKSGYGNTYAKLWWDRPSTTITRNFACPSSSRCIHPRDSRAMSIREGARLQSFPDDYKFYGSDGMKRLEIGNAVPPLLSMAIAEQMLKSLDSQE</sequence>
<dbReference type="GO" id="GO:0044027">
    <property type="term" value="P:negative regulation of gene expression via chromosomal CpG island methylation"/>
    <property type="evidence" value="ECO:0007669"/>
    <property type="project" value="TreeGrafter"/>
</dbReference>
<dbReference type="PROSITE" id="PS51679">
    <property type="entry name" value="SAM_MT_C5"/>
    <property type="match status" value="1"/>
</dbReference>
<evidence type="ECO:0000256" key="6">
    <source>
        <dbReference type="RuleBase" id="RU000416"/>
    </source>
</evidence>
<accession>A0A9D1L8S3</accession>
<dbReference type="PROSITE" id="PS00094">
    <property type="entry name" value="C5_MTASE_1"/>
    <property type="match status" value="1"/>
</dbReference>
<dbReference type="PANTHER" id="PTHR10629">
    <property type="entry name" value="CYTOSINE-SPECIFIC METHYLTRANSFERASE"/>
    <property type="match status" value="1"/>
</dbReference>
<evidence type="ECO:0000256" key="4">
    <source>
        <dbReference type="ARBA" id="ARBA00022747"/>
    </source>
</evidence>
<dbReference type="InterPro" id="IPR029063">
    <property type="entry name" value="SAM-dependent_MTases_sf"/>
</dbReference>
<organism evidence="8 9">
    <name type="scientific">Candidatus Fimisoma avicola</name>
    <dbReference type="NCBI Taxonomy" id="2840826"/>
    <lineage>
        <taxon>Bacteria</taxon>
        <taxon>Bacillati</taxon>
        <taxon>Bacillota</taxon>
        <taxon>Clostridia</taxon>
        <taxon>Eubacteriales</taxon>
        <taxon>Candidatus Fimisoma</taxon>
    </lineage>
</organism>
<protein>
    <recommendedName>
        <fullName evidence="7">Cytosine-specific methyltransferase</fullName>
        <ecNumber evidence="7">2.1.1.37</ecNumber>
    </recommendedName>
</protein>
<dbReference type="NCBIfam" id="TIGR00675">
    <property type="entry name" value="dcm"/>
    <property type="match status" value="1"/>
</dbReference>
<dbReference type="GO" id="GO:0009307">
    <property type="term" value="P:DNA restriction-modification system"/>
    <property type="evidence" value="ECO:0007669"/>
    <property type="project" value="UniProtKB-KW"/>
</dbReference>
<dbReference type="PANTHER" id="PTHR10629:SF52">
    <property type="entry name" value="DNA (CYTOSINE-5)-METHYLTRANSFERASE 1"/>
    <property type="match status" value="1"/>
</dbReference>
<name>A0A9D1L8S3_9FIRM</name>
<evidence type="ECO:0000256" key="3">
    <source>
        <dbReference type="ARBA" id="ARBA00022691"/>
    </source>
</evidence>
<dbReference type="GO" id="GO:0032259">
    <property type="term" value="P:methylation"/>
    <property type="evidence" value="ECO:0007669"/>
    <property type="project" value="UniProtKB-KW"/>
</dbReference>
<keyword evidence="4" id="KW-0680">Restriction system</keyword>
<dbReference type="AlphaFoldDB" id="A0A9D1L8S3"/>
<keyword evidence="2 5" id="KW-0808">Transferase</keyword>
<dbReference type="PRINTS" id="PR00105">
    <property type="entry name" value="C5METTRFRASE"/>
</dbReference>
<dbReference type="InterPro" id="IPR050390">
    <property type="entry name" value="C5-Methyltransferase"/>
</dbReference>
<gene>
    <name evidence="8" type="ORF">IAD16_03755</name>
</gene>
<comment type="similarity">
    <text evidence="5 6">Belongs to the class I-like SAM-binding methyltransferase superfamily. C5-methyltransferase family.</text>
</comment>
<evidence type="ECO:0000256" key="2">
    <source>
        <dbReference type="ARBA" id="ARBA00022679"/>
    </source>
</evidence>
<evidence type="ECO:0000313" key="8">
    <source>
        <dbReference type="EMBL" id="HIU27487.1"/>
    </source>
</evidence>
<dbReference type="GO" id="GO:0003677">
    <property type="term" value="F:DNA binding"/>
    <property type="evidence" value="ECO:0007669"/>
    <property type="project" value="TreeGrafter"/>
</dbReference>
<comment type="catalytic activity">
    <reaction evidence="7">
        <text>a 2'-deoxycytidine in DNA + S-adenosyl-L-methionine = a 5-methyl-2'-deoxycytidine in DNA + S-adenosyl-L-homocysteine + H(+)</text>
        <dbReference type="Rhea" id="RHEA:13681"/>
        <dbReference type="Rhea" id="RHEA-COMP:11369"/>
        <dbReference type="Rhea" id="RHEA-COMP:11370"/>
        <dbReference type="ChEBI" id="CHEBI:15378"/>
        <dbReference type="ChEBI" id="CHEBI:57856"/>
        <dbReference type="ChEBI" id="CHEBI:59789"/>
        <dbReference type="ChEBI" id="CHEBI:85452"/>
        <dbReference type="ChEBI" id="CHEBI:85454"/>
        <dbReference type="EC" id="2.1.1.37"/>
    </reaction>
</comment>
<evidence type="ECO:0000256" key="5">
    <source>
        <dbReference type="PROSITE-ProRule" id="PRU01016"/>
    </source>
</evidence>
<dbReference type="Proteomes" id="UP000824091">
    <property type="component" value="Unassembled WGS sequence"/>
</dbReference>